<feature type="repeat" description="TPR" evidence="1">
    <location>
        <begin position="313"/>
        <end position="346"/>
    </location>
</feature>
<dbReference type="EMBL" id="JACLCP010000007">
    <property type="protein sequence ID" value="MBC2846695.1"/>
    <property type="molecule type" value="Genomic_DNA"/>
</dbReference>
<keyword evidence="4" id="KW-1185">Reference proteome</keyword>
<dbReference type="InterPro" id="IPR021314">
    <property type="entry name" value="DUF2911"/>
</dbReference>
<feature type="signal peptide" evidence="2">
    <location>
        <begin position="1"/>
        <end position="22"/>
    </location>
</feature>
<comment type="caution">
    <text evidence="3">The sequence shown here is derived from an EMBL/GenBank/DDBJ whole genome shotgun (WGS) entry which is preliminary data.</text>
</comment>
<dbReference type="Pfam" id="PF11138">
    <property type="entry name" value="DUF2911"/>
    <property type="match status" value="1"/>
</dbReference>
<reference evidence="3" key="1">
    <citation type="submission" date="2020-08" db="EMBL/GenBank/DDBJ databases">
        <title>Winogradskyella ouciana sp. nov., isolated from the hadal seawater of the Mariana Trench.</title>
        <authorList>
            <person name="He X."/>
        </authorList>
    </citation>
    <scope>NUCLEOTIDE SEQUENCE [LARGE SCALE GENOMIC DNA]</scope>
    <source>
        <strain evidence="3">KCTC 52348</strain>
    </source>
</reference>
<evidence type="ECO:0000313" key="3">
    <source>
        <dbReference type="EMBL" id="MBC2846695.1"/>
    </source>
</evidence>
<gene>
    <name evidence="3" type="ORF">H7F21_16430</name>
</gene>
<dbReference type="AlphaFoldDB" id="A0A842IV64"/>
<evidence type="ECO:0000313" key="4">
    <source>
        <dbReference type="Proteomes" id="UP000533900"/>
    </source>
</evidence>
<accession>A0A842IV64</accession>
<keyword evidence="2" id="KW-0732">Signal</keyword>
<dbReference type="Proteomes" id="UP000533900">
    <property type="component" value="Unassembled WGS sequence"/>
</dbReference>
<sequence>MRRTITSFVMCFLLSISFTATAQLNTPQRSQMASIMQRVGTTDITITYSRPSVNNREVWGKLVPFGMNNFGFGTSKAAPWRAGANENTLVTFTHNVNVEGKPVEAGTYGLHINVKDENNATIILSKDTEAWGSYFYDPENDALRADVKLIDIDHTELLTFSFDEVKSTSTTAALKWEKKAIPFTIEVDVLNIVTEDLRAKLTGQNAFISQHWEQAANYLLNNGGDLDEALSWINKGLEGQFFSQKTFNGLVIKANILNKKGDKDGFVSTMDEAVAMANANQINRAGYAMINAENFEKAIEYLNINTKNDPENANWQNSLGAAYKAKGDNKIAIKHFKKSLKLNPTARVKANTEKNLKDLGAL</sequence>
<evidence type="ECO:0000256" key="1">
    <source>
        <dbReference type="PROSITE-ProRule" id="PRU00339"/>
    </source>
</evidence>
<dbReference type="RefSeq" id="WP_185790406.1">
    <property type="nucleotide sequence ID" value="NZ_JACLCP010000007.1"/>
</dbReference>
<name>A0A842IV64_9FLAO</name>
<dbReference type="InterPro" id="IPR019734">
    <property type="entry name" value="TPR_rpt"/>
</dbReference>
<dbReference type="Pfam" id="PF13181">
    <property type="entry name" value="TPR_8"/>
    <property type="match status" value="1"/>
</dbReference>
<keyword evidence="1" id="KW-0802">TPR repeat</keyword>
<proteinExistence type="predicted"/>
<dbReference type="SMART" id="SM00028">
    <property type="entry name" value="TPR"/>
    <property type="match status" value="2"/>
</dbReference>
<dbReference type="PROSITE" id="PS50005">
    <property type="entry name" value="TPR"/>
    <property type="match status" value="1"/>
</dbReference>
<organism evidence="3 4">
    <name type="scientific">Winogradskyella flava</name>
    <dbReference type="NCBI Taxonomy" id="1884876"/>
    <lineage>
        <taxon>Bacteria</taxon>
        <taxon>Pseudomonadati</taxon>
        <taxon>Bacteroidota</taxon>
        <taxon>Flavobacteriia</taxon>
        <taxon>Flavobacteriales</taxon>
        <taxon>Flavobacteriaceae</taxon>
        <taxon>Winogradskyella</taxon>
    </lineage>
</organism>
<feature type="chain" id="PRO_5032896610" evidence="2">
    <location>
        <begin position="23"/>
        <end position="362"/>
    </location>
</feature>
<dbReference type="SUPFAM" id="SSF48452">
    <property type="entry name" value="TPR-like"/>
    <property type="match status" value="1"/>
</dbReference>
<protein>
    <submittedName>
        <fullName evidence="3">DUF2911 domain-containing protein</fullName>
    </submittedName>
</protein>
<evidence type="ECO:0000256" key="2">
    <source>
        <dbReference type="SAM" id="SignalP"/>
    </source>
</evidence>
<dbReference type="Gene3D" id="1.25.40.10">
    <property type="entry name" value="Tetratricopeptide repeat domain"/>
    <property type="match status" value="1"/>
</dbReference>
<dbReference type="InterPro" id="IPR011990">
    <property type="entry name" value="TPR-like_helical_dom_sf"/>
</dbReference>